<dbReference type="EMBL" id="FMZQ01000031">
    <property type="protein sequence ID" value="SDD71185.1"/>
    <property type="molecule type" value="Genomic_DNA"/>
</dbReference>
<evidence type="ECO:0000313" key="1">
    <source>
        <dbReference type="EMBL" id="SDD71185.1"/>
    </source>
</evidence>
<gene>
    <name evidence="1" type="ORF">SAMN05216576_13111</name>
</gene>
<sequence length="218" mass="24504">MFRRPIHDEVMGLASRLAQQCHPQVAQQHAEELARYARLTSACTALESFSGCRPRMDDDAFDVLARRRSQVADLIAHANLHAYEQEAPEGLYLAIPFFSRCSDKQPVWLLNRTAQSVTYLRRQLYAYASTDEGIDEYQTASNAFADGIAASSVIEPGGRLQIDDYSMSFDGDFVSNRRVILLIDGARSEWFTSISKLGGYLWDEALHGLHALKKVKDL</sequence>
<dbReference type="AlphaFoldDB" id="A0A1G6X1P7"/>
<keyword evidence="2" id="KW-1185">Reference proteome</keyword>
<dbReference type="RefSeq" id="WP_017675730.1">
    <property type="nucleotide sequence ID" value="NZ_FMZQ01000031.1"/>
</dbReference>
<name>A0A1G6X1P7_9GAMM</name>
<organism evidence="1 2">
    <name type="scientific">Ectopseudomonas chengduensis</name>
    <dbReference type="NCBI Taxonomy" id="489632"/>
    <lineage>
        <taxon>Bacteria</taxon>
        <taxon>Pseudomonadati</taxon>
        <taxon>Pseudomonadota</taxon>
        <taxon>Gammaproteobacteria</taxon>
        <taxon>Pseudomonadales</taxon>
        <taxon>Pseudomonadaceae</taxon>
        <taxon>Ectopseudomonas</taxon>
    </lineage>
</organism>
<protein>
    <submittedName>
        <fullName evidence="1">Uncharacterized protein</fullName>
    </submittedName>
</protein>
<accession>A0A1G6X1P7</accession>
<proteinExistence type="predicted"/>
<dbReference type="Proteomes" id="UP000199467">
    <property type="component" value="Unassembled WGS sequence"/>
</dbReference>
<reference evidence="2" key="1">
    <citation type="submission" date="2016-10" db="EMBL/GenBank/DDBJ databases">
        <authorList>
            <person name="Varghese N."/>
            <person name="Submissions S."/>
        </authorList>
    </citation>
    <scope>NUCLEOTIDE SEQUENCE [LARGE SCALE GENOMIC DNA]</scope>
    <source>
        <strain evidence="2">DSM 26382</strain>
    </source>
</reference>
<evidence type="ECO:0000313" key="2">
    <source>
        <dbReference type="Proteomes" id="UP000199467"/>
    </source>
</evidence>